<feature type="region of interest" description="Disordered" evidence="1">
    <location>
        <begin position="473"/>
        <end position="506"/>
    </location>
</feature>
<feature type="domain" description="Caspase family p20" evidence="2">
    <location>
        <begin position="76"/>
        <end position="206"/>
    </location>
</feature>
<dbReference type="Proteomes" id="UP000297966">
    <property type="component" value="Unassembled WGS sequence"/>
</dbReference>
<evidence type="ECO:0000313" key="4">
    <source>
        <dbReference type="Proteomes" id="UP000297966"/>
    </source>
</evidence>
<gene>
    <name evidence="3" type="ORF">E4K65_18075</name>
</gene>
<dbReference type="Gene3D" id="1.10.101.10">
    <property type="entry name" value="PGBD-like superfamily/PGBD"/>
    <property type="match status" value="1"/>
</dbReference>
<evidence type="ECO:0000259" key="2">
    <source>
        <dbReference type="PROSITE" id="PS50208"/>
    </source>
</evidence>
<dbReference type="InterPro" id="IPR052039">
    <property type="entry name" value="Caspase-related_regulators"/>
</dbReference>
<accession>A0A4Y9LW12</accession>
<dbReference type="SUPFAM" id="SSF52129">
    <property type="entry name" value="Caspase-like"/>
    <property type="match status" value="1"/>
</dbReference>
<dbReference type="InterPro" id="IPR002477">
    <property type="entry name" value="Peptidoglycan-bd-like"/>
</dbReference>
<dbReference type="EMBL" id="SPQT01000009">
    <property type="protein sequence ID" value="TFV47021.1"/>
    <property type="molecule type" value="Genomic_DNA"/>
</dbReference>
<evidence type="ECO:0000313" key="3">
    <source>
        <dbReference type="EMBL" id="TFV47021.1"/>
    </source>
</evidence>
<dbReference type="InterPro" id="IPR036366">
    <property type="entry name" value="PGBDSf"/>
</dbReference>
<dbReference type="AlphaFoldDB" id="A0A4Y9LW12"/>
<dbReference type="OrthoDB" id="9816009at2"/>
<organism evidence="3 4">
    <name type="scientific">Bradyrhizobium niftali</name>
    <dbReference type="NCBI Taxonomy" id="2560055"/>
    <lineage>
        <taxon>Bacteria</taxon>
        <taxon>Pseudomonadati</taxon>
        <taxon>Pseudomonadota</taxon>
        <taxon>Alphaproteobacteria</taxon>
        <taxon>Hyphomicrobiales</taxon>
        <taxon>Nitrobacteraceae</taxon>
        <taxon>Bradyrhizobium</taxon>
    </lineage>
</organism>
<dbReference type="PANTHER" id="PTHR22576:SF37">
    <property type="entry name" value="MUCOSA-ASSOCIATED LYMPHOID TISSUE LYMPHOMA TRANSLOCATION PROTEIN 1"/>
    <property type="match status" value="1"/>
</dbReference>
<keyword evidence="4" id="KW-1185">Reference proteome</keyword>
<dbReference type="SUPFAM" id="SSF47090">
    <property type="entry name" value="PGBD-like"/>
    <property type="match status" value="1"/>
</dbReference>
<dbReference type="InterPro" id="IPR029030">
    <property type="entry name" value="Caspase-like_dom_sf"/>
</dbReference>
<comment type="caution">
    <text evidence="3">The sequence shown here is derived from an EMBL/GenBank/DDBJ whole genome shotgun (WGS) entry which is preliminary data.</text>
</comment>
<dbReference type="Pfam" id="PF00656">
    <property type="entry name" value="Peptidase_C14"/>
    <property type="match status" value="1"/>
</dbReference>
<proteinExistence type="predicted"/>
<dbReference type="Pfam" id="PF01471">
    <property type="entry name" value="PG_binding_1"/>
    <property type="match status" value="1"/>
</dbReference>
<dbReference type="InterPro" id="IPR036365">
    <property type="entry name" value="PGBD-like_sf"/>
</dbReference>
<dbReference type="InterPro" id="IPR001309">
    <property type="entry name" value="Pept_C14_p20"/>
</dbReference>
<name>A0A4Y9LW12_9BRAD</name>
<sequence length="530" mass="56290">MIWITLEGGFHRAHSAAKQWVGRTVVSLARSRAFSCRFAANLLLPAIRFWGFQMRYLTFIAALMCMALSVSAAKADRRVAFVVGNGSYKNVAQLPNPPIDAKTMAATLRNVGFDVIEGSNLSRDQMTEKLLDFGRKAQGSDIALFYYAGHGIAVGGTNYLLPVDADIKSEMDVKLGAAINIDLTLEQTMGDAKVKLVFLDACRDNPFAAKIKSNSATRSVNVQSGLAEMKSGEGTLIAFATGPGQTALDGQEGNNSPFTRALIDNITKPGIEIQQAMTSVRAQVNEETHKGQLPWGHTNLIGAVYLNQAPTNQVATAAPTASGSVPAATAGSSDGVELEYWRSVKESNKPEELNAYLSAYPNGQFKALALARLAAIKSGPSTTTRTLNAGVDPATFTDDASQLTEDQIGLDKNQRRDVQRRLSGLGFDTKQTGVFSDETRSVLKRWQAARGYPSSGYLNKLQHKALLSEVVAGPPTASDNSQKAARRAASAPAASTAPAPAPQRNNAGDAAGAAFVGGVVGGMMGGMFRR</sequence>
<feature type="compositionally biased region" description="Low complexity" evidence="1">
    <location>
        <begin position="487"/>
        <end position="498"/>
    </location>
</feature>
<dbReference type="Gene3D" id="3.40.50.1460">
    <property type="match status" value="1"/>
</dbReference>
<protein>
    <submittedName>
        <fullName evidence="3">Peptidase</fullName>
    </submittedName>
</protein>
<dbReference type="GO" id="GO:0004197">
    <property type="term" value="F:cysteine-type endopeptidase activity"/>
    <property type="evidence" value="ECO:0007669"/>
    <property type="project" value="InterPro"/>
</dbReference>
<dbReference type="GO" id="GO:0006508">
    <property type="term" value="P:proteolysis"/>
    <property type="evidence" value="ECO:0007669"/>
    <property type="project" value="InterPro"/>
</dbReference>
<reference evidence="3 4" key="1">
    <citation type="submission" date="2019-03" db="EMBL/GenBank/DDBJ databases">
        <title>Bradyrhizobium diversity isolated from nodules of Chamaecrista fasciculata.</title>
        <authorList>
            <person name="Klepa M.S."/>
            <person name="Urquiaga M.O."/>
            <person name="Hungria M."/>
            <person name="Delamuta J.R."/>
        </authorList>
    </citation>
    <scope>NUCLEOTIDE SEQUENCE [LARGE SCALE GENOMIC DNA]</scope>
    <source>
        <strain evidence="3 4">CNPSo 3448</strain>
    </source>
</reference>
<dbReference type="InterPro" id="IPR011600">
    <property type="entry name" value="Pept_C14_caspase"/>
</dbReference>
<dbReference type="PANTHER" id="PTHR22576">
    <property type="entry name" value="MUCOSA ASSOCIATED LYMPHOID TISSUE LYMPHOMA TRANSLOCATION PROTEIN 1/PARACASPASE"/>
    <property type="match status" value="1"/>
</dbReference>
<evidence type="ECO:0000256" key="1">
    <source>
        <dbReference type="SAM" id="MobiDB-lite"/>
    </source>
</evidence>
<dbReference type="PROSITE" id="PS50208">
    <property type="entry name" value="CASPASE_P20"/>
    <property type="match status" value="1"/>
</dbReference>